<feature type="binding site" evidence="8">
    <location>
        <position position="189"/>
    </location>
    <ligand>
        <name>ATP</name>
        <dbReference type="ChEBI" id="CHEBI:30616"/>
    </ligand>
</feature>
<dbReference type="EMBL" id="NAEP01000028">
    <property type="protein sequence ID" value="PDQ35723.1"/>
    <property type="molecule type" value="Genomic_DNA"/>
</dbReference>
<dbReference type="Gene3D" id="1.10.240.10">
    <property type="entry name" value="Tyrosyl-Transfer RNA Synthetase"/>
    <property type="match status" value="1"/>
</dbReference>
<comment type="function">
    <text evidence="8">Catalyzes the attachment of tryptophan to tRNA(Trp).</text>
</comment>
<feature type="binding site" evidence="8">
    <location>
        <begin position="150"/>
        <end position="152"/>
    </location>
    <ligand>
        <name>ATP</name>
        <dbReference type="ChEBI" id="CHEBI:30616"/>
    </ligand>
</feature>
<evidence type="ECO:0000256" key="1">
    <source>
        <dbReference type="ARBA" id="ARBA00005594"/>
    </source>
</evidence>
<comment type="subunit">
    <text evidence="8">Homodimer.</text>
</comment>
<dbReference type="PRINTS" id="PR01039">
    <property type="entry name" value="TRNASYNTHTRP"/>
</dbReference>
<feature type="short sequence motif" description="'KMSKS' region" evidence="8">
    <location>
        <begin position="198"/>
        <end position="202"/>
    </location>
</feature>
<evidence type="ECO:0000256" key="2">
    <source>
        <dbReference type="ARBA" id="ARBA00022598"/>
    </source>
</evidence>
<dbReference type="GO" id="GO:0005524">
    <property type="term" value="F:ATP binding"/>
    <property type="evidence" value="ECO:0007669"/>
    <property type="project" value="UniProtKB-UniRule"/>
</dbReference>
<keyword evidence="6 8" id="KW-0030">Aminoacyl-tRNA synthetase</keyword>
<dbReference type="GO" id="GO:0006436">
    <property type="term" value="P:tryptophanyl-tRNA aminoacylation"/>
    <property type="evidence" value="ECO:0007669"/>
    <property type="project" value="UniProtKB-UniRule"/>
</dbReference>
<keyword evidence="2 8" id="KW-0436">Ligase</keyword>
<comment type="similarity">
    <text evidence="1 8 9">Belongs to the class-I aminoacyl-tRNA synthetase family.</text>
</comment>
<keyword evidence="5 8" id="KW-0648">Protein biosynthesis</keyword>
<keyword evidence="3 8" id="KW-0547">Nucleotide-binding</keyword>
<organism evidence="10 11">
    <name type="scientific">Candidatus Lumbricidiphila eiseniae</name>
    <dbReference type="NCBI Taxonomy" id="1969409"/>
    <lineage>
        <taxon>Bacteria</taxon>
        <taxon>Bacillati</taxon>
        <taxon>Actinomycetota</taxon>
        <taxon>Actinomycetes</taxon>
        <taxon>Micrococcales</taxon>
        <taxon>Microbacteriaceae</taxon>
        <taxon>Candidatus Lumbricidiphila</taxon>
    </lineage>
</organism>
<keyword evidence="4 8" id="KW-0067">ATP-binding</keyword>
<dbReference type="GO" id="GO:0005829">
    <property type="term" value="C:cytosol"/>
    <property type="evidence" value="ECO:0007669"/>
    <property type="project" value="TreeGrafter"/>
</dbReference>
<comment type="subcellular location">
    <subcellularLocation>
        <location evidence="8">Cytoplasm</location>
    </subcellularLocation>
</comment>
<dbReference type="Pfam" id="PF00579">
    <property type="entry name" value="tRNA-synt_1b"/>
    <property type="match status" value="1"/>
</dbReference>
<sequence>MTTRKIVFSGMQPSSDSLHLGNYLGALRTWVGMQDDYDAVYCVVDLHAITVPQDATALRHNVRRTVAQYIAAGIDPARCTLFVQSHVAEHAQLAWVLGSMTGFGEAGRMTQFKDKSTKQGTDATTVGLFTYPILMAADILLYRAHLVPVGDDQRQHLELTRDLAGRFNSRYGDTFVVPEAFIARDSARVYDLQEPTAKMSKSAASVAGLVNLLDDPAVTRKKIMSAVTDTDRDIRFDPTAKPGVSNLLSIFAAVTGDSVTDLATRYSGRGYGDLKKDVADAVLALVQPIRTRTLELLDDPGELDRLLAIGADKARERAAGVLGDVYDRMGFIRRG</sequence>
<dbReference type="InterPro" id="IPR014729">
    <property type="entry name" value="Rossmann-like_a/b/a_fold"/>
</dbReference>
<evidence type="ECO:0000256" key="7">
    <source>
        <dbReference type="ARBA" id="ARBA00049929"/>
    </source>
</evidence>
<dbReference type="NCBIfam" id="TIGR00233">
    <property type="entry name" value="trpS"/>
    <property type="match status" value="1"/>
</dbReference>
<evidence type="ECO:0000256" key="6">
    <source>
        <dbReference type="ARBA" id="ARBA00023146"/>
    </source>
</evidence>
<keyword evidence="8" id="KW-0963">Cytoplasm</keyword>
<dbReference type="GO" id="GO:0004830">
    <property type="term" value="F:tryptophan-tRNA ligase activity"/>
    <property type="evidence" value="ECO:0007669"/>
    <property type="project" value="UniProtKB-UniRule"/>
</dbReference>
<dbReference type="HAMAP" id="MF_00140_B">
    <property type="entry name" value="Trp_tRNA_synth_B"/>
    <property type="match status" value="1"/>
</dbReference>
<evidence type="ECO:0000313" key="11">
    <source>
        <dbReference type="Proteomes" id="UP000219994"/>
    </source>
</evidence>
<dbReference type="CDD" id="cd00806">
    <property type="entry name" value="TrpRS_core"/>
    <property type="match status" value="1"/>
</dbReference>
<evidence type="ECO:0000256" key="9">
    <source>
        <dbReference type="RuleBase" id="RU363036"/>
    </source>
</evidence>
<comment type="catalytic activity">
    <reaction evidence="7 8">
        <text>tRNA(Trp) + L-tryptophan + ATP = L-tryptophyl-tRNA(Trp) + AMP + diphosphate + H(+)</text>
        <dbReference type="Rhea" id="RHEA:24080"/>
        <dbReference type="Rhea" id="RHEA-COMP:9671"/>
        <dbReference type="Rhea" id="RHEA-COMP:9705"/>
        <dbReference type="ChEBI" id="CHEBI:15378"/>
        <dbReference type="ChEBI" id="CHEBI:30616"/>
        <dbReference type="ChEBI" id="CHEBI:33019"/>
        <dbReference type="ChEBI" id="CHEBI:57912"/>
        <dbReference type="ChEBI" id="CHEBI:78442"/>
        <dbReference type="ChEBI" id="CHEBI:78535"/>
        <dbReference type="ChEBI" id="CHEBI:456215"/>
        <dbReference type="EC" id="6.1.1.2"/>
    </reaction>
</comment>
<name>A0A2A6FTH1_9MICO</name>
<evidence type="ECO:0000256" key="4">
    <source>
        <dbReference type="ARBA" id="ARBA00022840"/>
    </source>
</evidence>
<dbReference type="Proteomes" id="UP000219994">
    <property type="component" value="Unassembled WGS sequence"/>
</dbReference>
<dbReference type="PROSITE" id="PS00178">
    <property type="entry name" value="AA_TRNA_LIGASE_I"/>
    <property type="match status" value="1"/>
</dbReference>
<dbReference type="SUPFAM" id="SSF52374">
    <property type="entry name" value="Nucleotidylyl transferase"/>
    <property type="match status" value="1"/>
</dbReference>
<protein>
    <recommendedName>
        <fullName evidence="8">Tryptophan--tRNA ligase</fullName>
        <ecNumber evidence="8">6.1.1.2</ecNumber>
    </recommendedName>
    <alternativeName>
        <fullName evidence="8">Tryptophanyl-tRNA synthetase</fullName>
        <shortName evidence="8">TrpRS</shortName>
    </alternativeName>
</protein>
<evidence type="ECO:0000256" key="8">
    <source>
        <dbReference type="HAMAP-Rule" id="MF_00140"/>
    </source>
</evidence>
<comment type="caution">
    <text evidence="8">Lacks conserved residue(s) required for the propagation of feature annotation.</text>
</comment>
<reference evidence="11" key="1">
    <citation type="submission" date="2017-03" db="EMBL/GenBank/DDBJ databases">
        <authorList>
            <person name="Lund M.B."/>
        </authorList>
    </citation>
    <scope>NUCLEOTIDE SEQUENCE [LARGE SCALE GENOMIC DNA]</scope>
</reference>
<dbReference type="InterPro" id="IPR002306">
    <property type="entry name" value="Trp-tRNA-ligase"/>
</dbReference>
<dbReference type="EC" id="6.1.1.2" evidence="8"/>
<feature type="binding site" evidence="8">
    <location>
        <begin position="21"/>
        <end position="22"/>
    </location>
    <ligand>
        <name>ATP</name>
        <dbReference type="ChEBI" id="CHEBI:30616"/>
    </ligand>
</feature>
<accession>A0A2A6FTH1</accession>
<evidence type="ECO:0000313" key="10">
    <source>
        <dbReference type="EMBL" id="PDQ35723.1"/>
    </source>
</evidence>
<gene>
    <name evidence="8" type="primary">trpS</name>
    <name evidence="10" type="ORF">B5766_04505</name>
</gene>
<evidence type="ECO:0000256" key="3">
    <source>
        <dbReference type="ARBA" id="ARBA00022741"/>
    </source>
</evidence>
<proteinExistence type="inferred from homology"/>
<dbReference type="PANTHER" id="PTHR43766">
    <property type="entry name" value="TRYPTOPHAN--TRNA LIGASE, MITOCHONDRIAL"/>
    <property type="match status" value="1"/>
</dbReference>
<dbReference type="InterPro" id="IPR001412">
    <property type="entry name" value="aa-tRNA-synth_I_CS"/>
</dbReference>
<feature type="binding site" evidence="8">
    <location>
        <position position="138"/>
    </location>
    <ligand>
        <name>L-tryptophan</name>
        <dbReference type="ChEBI" id="CHEBI:57912"/>
    </ligand>
</feature>
<dbReference type="InterPro" id="IPR024109">
    <property type="entry name" value="Trp-tRNA-ligase_bac-type"/>
</dbReference>
<feature type="binding site" evidence="8">
    <location>
        <begin position="12"/>
        <end position="14"/>
    </location>
    <ligand>
        <name>ATP</name>
        <dbReference type="ChEBI" id="CHEBI:30616"/>
    </ligand>
</feature>
<dbReference type="FunFam" id="1.10.240.10:FF:000002">
    <property type="entry name" value="Tryptophan--tRNA ligase"/>
    <property type="match status" value="1"/>
</dbReference>
<dbReference type="InterPro" id="IPR002305">
    <property type="entry name" value="aa-tRNA-synth_Ic"/>
</dbReference>
<dbReference type="AlphaFoldDB" id="A0A2A6FTH1"/>
<comment type="caution">
    <text evidence="10">The sequence shown here is derived from an EMBL/GenBank/DDBJ whole genome shotgun (WGS) entry which is preliminary data.</text>
</comment>
<feature type="binding site" evidence="8">
    <location>
        <begin position="198"/>
        <end position="202"/>
    </location>
    <ligand>
        <name>ATP</name>
        <dbReference type="ChEBI" id="CHEBI:30616"/>
    </ligand>
</feature>
<dbReference type="InterPro" id="IPR050203">
    <property type="entry name" value="Trp-tRNA_synthetase"/>
</dbReference>
<dbReference type="PANTHER" id="PTHR43766:SF1">
    <property type="entry name" value="TRYPTOPHAN--TRNA LIGASE, MITOCHONDRIAL"/>
    <property type="match status" value="1"/>
</dbReference>
<evidence type="ECO:0000256" key="5">
    <source>
        <dbReference type="ARBA" id="ARBA00022917"/>
    </source>
</evidence>
<dbReference type="Gene3D" id="3.40.50.620">
    <property type="entry name" value="HUPs"/>
    <property type="match status" value="1"/>
</dbReference>